<evidence type="ECO:0000313" key="9">
    <source>
        <dbReference type="Proteomes" id="UP000694251"/>
    </source>
</evidence>
<evidence type="ECO:0000313" key="8">
    <source>
        <dbReference type="EMBL" id="KAG7597403.1"/>
    </source>
</evidence>
<dbReference type="Pfam" id="PF00856">
    <property type="entry name" value="SET"/>
    <property type="match status" value="1"/>
</dbReference>
<name>A0A8T2CIH0_ARASU</name>
<feature type="region of interest" description="Disordered" evidence="4">
    <location>
        <begin position="74"/>
        <end position="166"/>
    </location>
</feature>
<dbReference type="PANTHER" id="PTHR45660">
    <property type="entry name" value="HISTONE-LYSINE N-METHYLTRANSFERASE SETMAR"/>
    <property type="match status" value="1"/>
</dbReference>
<dbReference type="PROSITE" id="PS51575">
    <property type="entry name" value="SAM_MT43_SUVAR39_2"/>
    <property type="match status" value="1"/>
</dbReference>
<gene>
    <name evidence="8" type="ORF">ISN44_As06g017750</name>
</gene>
<reference evidence="8 9" key="1">
    <citation type="submission" date="2020-12" db="EMBL/GenBank/DDBJ databases">
        <title>Concerted genomic and epigenomic changes stabilize Arabidopsis allopolyploids.</title>
        <authorList>
            <person name="Chen Z."/>
        </authorList>
    </citation>
    <scope>NUCLEOTIDE SEQUENCE [LARGE SCALE GENOMIC DNA]</scope>
    <source>
        <strain evidence="8">As9502</strain>
        <tissue evidence="8">Leaf</tissue>
    </source>
</reference>
<proteinExistence type="predicted"/>
<dbReference type="PANTHER" id="PTHR45660:SF18">
    <property type="entry name" value="HISTONE-LYSINE N-METHYLTRANSFERASE, H3 LYSINE-9 SPECIFIC SUVH7-RELATED"/>
    <property type="match status" value="1"/>
</dbReference>
<dbReference type="Pfam" id="PF05033">
    <property type="entry name" value="Pre-SET"/>
    <property type="match status" value="1"/>
</dbReference>
<dbReference type="PROSITE" id="PS51015">
    <property type="entry name" value="YDG"/>
    <property type="match status" value="1"/>
</dbReference>
<dbReference type="SMART" id="SM00466">
    <property type="entry name" value="SRA"/>
    <property type="match status" value="1"/>
</dbReference>
<dbReference type="InterPro" id="IPR025794">
    <property type="entry name" value="H3-K9-MeTrfase_plant"/>
</dbReference>
<dbReference type="OrthoDB" id="1112961at2759"/>
<dbReference type="InterPro" id="IPR003105">
    <property type="entry name" value="SRA_YDG"/>
</dbReference>
<dbReference type="CDD" id="cd06222">
    <property type="entry name" value="RNase_H_like"/>
    <property type="match status" value="1"/>
</dbReference>
<comment type="subcellular location">
    <subcellularLocation>
        <location evidence="1">Chromosome</location>
        <location evidence="1">Centromere</location>
    </subcellularLocation>
    <subcellularLocation>
        <location evidence="3">Nucleus</location>
    </subcellularLocation>
</comment>
<dbReference type="Pfam" id="PF13966">
    <property type="entry name" value="zf-RVT"/>
    <property type="match status" value="1"/>
</dbReference>
<evidence type="ECO:0000259" key="5">
    <source>
        <dbReference type="PROSITE" id="PS50280"/>
    </source>
</evidence>
<dbReference type="Pfam" id="PF13456">
    <property type="entry name" value="RVT_3"/>
    <property type="match status" value="1"/>
</dbReference>
<dbReference type="PROSITE" id="PS50280">
    <property type="entry name" value="SET"/>
    <property type="match status" value="1"/>
</dbReference>
<keyword evidence="3" id="KW-0539">Nucleus</keyword>
<dbReference type="InterPro" id="IPR007728">
    <property type="entry name" value="Pre-SET_dom"/>
</dbReference>
<keyword evidence="9" id="KW-1185">Reference proteome</keyword>
<accession>A0A8T2CIH0</accession>
<protein>
    <submittedName>
        <fullName evidence="8">Pre-SET domain</fullName>
    </submittedName>
</protein>
<dbReference type="InterPro" id="IPR026960">
    <property type="entry name" value="RVT-Znf"/>
</dbReference>
<dbReference type="SMART" id="SM00468">
    <property type="entry name" value="PreSET"/>
    <property type="match status" value="1"/>
</dbReference>
<feature type="domain" description="SET" evidence="5">
    <location>
        <begin position="531"/>
        <end position="672"/>
    </location>
</feature>
<dbReference type="Pfam" id="PF02182">
    <property type="entry name" value="SAD_SRA"/>
    <property type="match status" value="1"/>
</dbReference>
<dbReference type="PROSITE" id="PS50867">
    <property type="entry name" value="PRE_SET"/>
    <property type="match status" value="1"/>
</dbReference>
<feature type="domain" description="YDG" evidence="7">
    <location>
        <begin position="240"/>
        <end position="386"/>
    </location>
</feature>
<dbReference type="Proteomes" id="UP000694251">
    <property type="component" value="Chromosome 6"/>
</dbReference>
<evidence type="ECO:0000256" key="4">
    <source>
        <dbReference type="SAM" id="MobiDB-lite"/>
    </source>
</evidence>
<dbReference type="InterPro" id="IPR044730">
    <property type="entry name" value="RNase_H-like_dom_plant"/>
</dbReference>
<dbReference type="GO" id="GO:0005634">
    <property type="term" value="C:nucleus"/>
    <property type="evidence" value="ECO:0007669"/>
    <property type="project" value="UniProtKB-SubCell"/>
</dbReference>
<evidence type="ECO:0000256" key="3">
    <source>
        <dbReference type="PROSITE-ProRule" id="PRU00358"/>
    </source>
</evidence>
<evidence type="ECO:0000256" key="2">
    <source>
        <dbReference type="ARBA" id="ARBA00023328"/>
    </source>
</evidence>
<dbReference type="GO" id="GO:0042054">
    <property type="term" value="F:histone methyltransferase activity"/>
    <property type="evidence" value="ECO:0007669"/>
    <property type="project" value="InterPro"/>
</dbReference>
<dbReference type="EMBL" id="JAEFBJ010000006">
    <property type="protein sequence ID" value="KAG7597403.1"/>
    <property type="molecule type" value="Genomic_DNA"/>
</dbReference>
<dbReference type="InterPro" id="IPR002156">
    <property type="entry name" value="RNaseH_domain"/>
</dbReference>
<dbReference type="GO" id="GO:0008270">
    <property type="term" value="F:zinc ion binding"/>
    <property type="evidence" value="ECO:0007669"/>
    <property type="project" value="InterPro"/>
</dbReference>
<dbReference type="GO" id="GO:0000775">
    <property type="term" value="C:chromosome, centromeric region"/>
    <property type="evidence" value="ECO:0007669"/>
    <property type="project" value="UniProtKB-SubCell"/>
</dbReference>
<dbReference type="GO" id="GO:0004523">
    <property type="term" value="F:RNA-DNA hybrid ribonuclease activity"/>
    <property type="evidence" value="ECO:0007669"/>
    <property type="project" value="InterPro"/>
</dbReference>
<dbReference type="InterPro" id="IPR051357">
    <property type="entry name" value="H3K9_HMTase_SUVAR3-9"/>
</dbReference>
<keyword evidence="2" id="KW-0137">Centromere</keyword>
<feature type="domain" description="Pre-SET" evidence="6">
    <location>
        <begin position="474"/>
        <end position="528"/>
    </location>
</feature>
<sequence>MDKSIPIEAIPLASFIPDLVDEHTRNTSTIPTMVSSLHTNIMPSEDVDDETYNTFATSPPRMVSPLRTIWPTNKDWYDGDAGPSTGPFKREPFDDVDDEMQHTSAPPPQMAIPLNSIRPTDDSNNNSYDAGVGPSTGPAKRGRGRPKGSKNSTSTKPKKTKVYDPNSLRVTSDLLGNFDSEITDAERENGNQELVDAVMMRFDAVRRRLCQLNPDEDLLVTANTNCTKFGVKTNTRRRIGPVPGVQVGDIFYFWGEMCLVGLHRQMVGGIDSFTAAESAVEGHAATSVVTAGLYDDETDGLESLIYCGQGGSDKSGRCFDQELKGGNLALKASVSRGNDIRVVRGVMHPFDNNQKVYIYDGIYLVTECWTVTGKSGFIEFRFKLVRKPNQPPGYAIWKLVENLREHDSIDSRPGFILRDLSFGAELLRVPLVNEVDEDDKTIPEDFDYITSQCQSGMTLDLHVDRQLLGGQNFQHQSCIDQNSTCKQRNGGLLPYHNNILVCRKPLIYECGGSCPCPNDCPTRLVQTGLKLQLEVFKTRNCGWGLRSWDPIRAGTFICEFAGVRKTKEEVEEDDDYLFDTSKIYPRFKWNYEPELLLGDCWEQVSEFINLPTQVLISAKEKGNVGRFMNHSCSPNVFWQPIEYENNGDTYVLIGLFAMKHIPPMTELTYDYGVSRVERTGEDEKFGHKVDDEIKDEIKSTLGITTIGGMGSYLGLPESLGGSKTKIFSFVRERLQTRINGWSAKFLSKGGKEVMIKSVAAALPTYVMSCFRLPKTITSKLTSAVANFWWSSNGDSRGMHWMAWNKMCNSKSEGGLGFRNVDDFNSALLAKQLWRLITVPDSLFAKVFKGRYFRKTNPLEEVKSYSPSYGWRSICSARSLVNKGLIKRVGSGATISVWEDPWIPALLPRPAKSNGSIVDPSLKVNNLIDTRSNFWNVDLLQAIFDPEDVALISALPVGAPTKEDTLGWHFTKSGKYTVKSGYHATRLDTSGTNVSFLGPDITPLKAYSWQVQCPPKIRHFLWQILTGCVPVTENLRKRGVNCDVGCSRCGAPEETINHTLFQCHPARQIWALSQIPTVMGNFPTESIFANMDHLFWRVPSEFDSSAFPWIIWYIWKARNEKIFENVDSDPLEVLRLAEKEAQLWQSAQIELINANQGPVDLVTRSRVRTASLEATYSGYRCFVDGSWKGSDKFSGTGWFCTSSSGEPPTMGAANIRRSLSPLHTEVEALLWAMKCMIGADNQEVAFFTDCSDLVKMVSSPTEWPAFSVYLEEFQSDKEEFLSFSLSLISRRANVKADSLARKVRTEPRHITYVNNIPQEWLF</sequence>
<evidence type="ECO:0000259" key="6">
    <source>
        <dbReference type="PROSITE" id="PS50867"/>
    </source>
</evidence>
<dbReference type="InterPro" id="IPR001214">
    <property type="entry name" value="SET_dom"/>
</dbReference>
<evidence type="ECO:0000256" key="1">
    <source>
        <dbReference type="ARBA" id="ARBA00004584"/>
    </source>
</evidence>
<comment type="caution">
    <text evidence="8">The sequence shown here is derived from an EMBL/GenBank/DDBJ whole genome shotgun (WGS) entry which is preliminary data.</text>
</comment>
<evidence type="ECO:0000259" key="7">
    <source>
        <dbReference type="PROSITE" id="PS51015"/>
    </source>
</evidence>
<dbReference type="GO" id="GO:0003690">
    <property type="term" value="F:double-stranded DNA binding"/>
    <property type="evidence" value="ECO:0007669"/>
    <property type="project" value="TreeGrafter"/>
</dbReference>
<organism evidence="8 9">
    <name type="scientific">Arabidopsis suecica</name>
    <name type="common">Swedish thale-cress</name>
    <name type="synonym">Cardaminopsis suecica</name>
    <dbReference type="NCBI Taxonomy" id="45249"/>
    <lineage>
        <taxon>Eukaryota</taxon>
        <taxon>Viridiplantae</taxon>
        <taxon>Streptophyta</taxon>
        <taxon>Embryophyta</taxon>
        <taxon>Tracheophyta</taxon>
        <taxon>Spermatophyta</taxon>
        <taxon>Magnoliopsida</taxon>
        <taxon>eudicotyledons</taxon>
        <taxon>Gunneridae</taxon>
        <taxon>Pentapetalae</taxon>
        <taxon>rosids</taxon>
        <taxon>malvids</taxon>
        <taxon>Brassicales</taxon>
        <taxon>Brassicaceae</taxon>
        <taxon>Camelineae</taxon>
        <taxon>Arabidopsis</taxon>
    </lineage>
</organism>
<dbReference type="SMART" id="SM00317">
    <property type="entry name" value="SET"/>
    <property type="match status" value="1"/>
</dbReference>